<name>A0A7Y9DYK0_9PSEU</name>
<dbReference type="RefSeq" id="WP_179795445.1">
    <property type="nucleotide sequence ID" value="NZ_BAABHP010000024.1"/>
</dbReference>
<evidence type="ECO:0000313" key="2">
    <source>
        <dbReference type="Proteomes" id="UP000535890"/>
    </source>
</evidence>
<comment type="caution">
    <text evidence="1">The sequence shown here is derived from an EMBL/GenBank/DDBJ whole genome shotgun (WGS) entry which is preliminary data.</text>
</comment>
<dbReference type="AlphaFoldDB" id="A0A7Y9DYK0"/>
<reference evidence="1 2" key="1">
    <citation type="submission" date="2020-07" db="EMBL/GenBank/DDBJ databases">
        <title>Sequencing the genomes of 1000 actinobacteria strains.</title>
        <authorList>
            <person name="Klenk H.-P."/>
        </authorList>
    </citation>
    <scope>NUCLEOTIDE SEQUENCE [LARGE SCALE GENOMIC DNA]</scope>
    <source>
        <strain evidence="1 2">DSM 45772</strain>
    </source>
</reference>
<sequence>MPAQRTAADVYRVSEEQVHRARMAVARNALDSDDCRDLLDMLGLIGESGEPPPVRR</sequence>
<keyword evidence="2" id="KW-1185">Reference proteome</keyword>
<proteinExistence type="predicted"/>
<dbReference type="Proteomes" id="UP000535890">
    <property type="component" value="Unassembled WGS sequence"/>
</dbReference>
<gene>
    <name evidence="1" type="ORF">BJ983_004035</name>
</gene>
<protein>
    <submittedName>
        <fullName evidence="1">Uncharacterized protein</fullName>
    </submittedName>
</protein>
<organism evidence="1 2">
    <name type="scientific">Actinomycetospora corticicola</name>
    <dbReference type="NCBI Taxonomy" id="663602"/>
    <lineage>
        <taxon>Bacteria</taxon>
        <taxon>Bacillati</taxon>
        <taxon>Actinomycetota</taxon>
        <taxon>Actinomycetes</taxon>
        <taxon>Pseudonocardiales</taxon>
        <taxon>Pseudonocardiaceae</taxon>
        <taxon>Actinomycetospora</taxon>
    </lineage>
</organism>
<dbReference type="EMBL" id="JACCBN010000001">
    <property type="protein sequence ID" value="NYD37933.1"/>
    <property type="molecule type" value="Genomic_DNA"/>
</dbReference>
<accession>A0A7Y9DYK0</accession>
<evidence type="ECO:0000313" key="1">
    <source>
        <dbReference type="EMBL" id="NYD37933.1"/>
    </source>
</evidence>